<dbReference type="Pfam" id="PF00205">
    <property type="entry name" value="TPP_enzyme_M"/>
    <property type="match status" value="1"/>
</dbReference>
<keyword evidence="10 12" id="KW-0100">Branched-chain amino acid biosynthesis</keyword>
<evidence type="ECO:0000256" key="11">
    <source>
        <dbReference type="ARBA" id="ARBA00048670"/>
    </source>
</evidence>
<dbReference type="InterPro" id="IPR011766">
    <property type="entry name" value="TPP_enzyme_TPP-bd"/>
</dbReference>
<dbReference type="NCBIfam" id="TIGR00118">
    <property type="entry name" value="acolac_lg"/>
    <property type="match status" value="1"/>
</dbReference>
<evidence type="ECO:0000313" key="16">
    <source>
        <dbReference type="EMBL" id="MCC5466213.1"/>
    </source>
</evidence>
<dbReference type="InterPro" id="IPR039368">
    <property type="entry name" value="AHAS_TPP"/>
</dbReference>
<dbReference type="PANTHER" id="PTHR18968:SF13">
    <property type="entry name" value="ACETOLACTATE SYNTHASE CATALYTIC SUBUNIT, MITOCHONDRIAL"/>
    <property type="match status" value="1"/>
</dbReference>
<dbReference type="InterPro" id="IPR012000">
    <property type="entry name" value="Thiamin_PyroP_enz_cen_dom"/>
</dbReference>
<evidence type="ECO:0000256" key="12">
    <source>
        <dbReference type="RuleBase" id="RU003591"/>
    </source>
</evidence>
<dbReference type="SUPFAM" id="SSF52467">
    <property type="entry name" value="DHS-like NAD/FAD-binding domain"/>
    <property type="match status" value="1"/>
</dbReference>
<dbReference type="CDD" id="cd02015">
    <property type="entry name" value="TPP_AHAS"/>
    <property type="match status" value="1"/>
</dbReference>
<keyword evidence="8 12" id="KW-0460">Magnesium</keyword>
<name>A0ABS8HSR2_9FIRM</name>
<dbReference type="RefSeq" id="WP_229535388.1">
    <property type="nucleotide sequence ID" value="NZ_JAJHJB010000016.1"/>
</dbReference>
<evidence type="ECO:0000259" key="15">
    <source>
        <dbReference type="Pfam" id="PF02776"/>
    </source>
</evidence>
<dbReference type="EC" id="2.2.1.6" evidence="4 12"/>
<evidence type="ECO:0000256" key="3">
    <source>
        <dbReference type="ARBA" id="ARBA00007812"/>
    </source>
</evidence>
<dbReference type="InterPro" id="IPR012001">
    <property type="entry name" value="Thiamin_PyroP_enz_TPP-bd_dom"/>
</dbReference>
<evidence type="ECO:0000256" key="2">
    <source>
        <dbReference type="ARBA" id="ARBA00005025"/>
    </source>
</evidence>
<dbReference type="InterPro" id="IPR029035">
    <property type="entry name" value="DHS-like_NAD/FAD-binding_dom"/>
</dbReference>
<feature type="domain" description="Thiamine pyrophosphate enzyme TPP-binding" evidence="14">
    <location>
        <begin position="390"/>
        <end position="538"/>
    </location>
</feature>
<dbReference type="Proteomes" id="UP001165492">
    <property type="component" value="Unassembled WGS sequence"/>
</dbReference>
<dbReference type="Gene3D" id="3.40.50.1220">
    <property type="entry name" value="TPP-binding domain"/>
    <property type="match status" value="1"/>
</dbReference>
<evidence type="ECO:0000313" key="17">
    <source>
        <dbReference type="Proteomes" id="UP001165492"/>
    </source>
</evidence>
<comment type="cofactor">
    <cofactor evidence="12">
        <name>thiamine diphosphate</name>
        <dbReference type="ChEBI" id="CHEBI:58937"/>
    </cofactor>
    <text evidence="12">Binds 1 thiamine pyrophosphate per subunit.</text>
</comment>
<evidence type="ECO:0000256" key="10">
    <source>
        <dbReference type="ARBA" id="ARBA00023304"/>
    </source>
</evidence>
<comment type="cofactor">
    <cofactor evidence="12">
        <name>Mg(2+)</name>
        <dbReference type="ChEBI" id="CHEBI:18420"/>
    </cofactor>
    <text evidence="12">Binds 1 Mg(2+) ion per subunit.</text>
</comment>
<evidence type="ECO:0000256" key="5">
    <source>
        <dbReference type="ARBA" id="ARBA00022605"/>
    </source>
</evidence>
<comment type="pathway">
    <text evidence="1 12">Amino-acid biosynthesis; L-isoleucine biosynthesis; L-isoleucine from 2-oxobutanoate: step 1/4.</text>
</comment>
<dbReference type="Gene3D" id="3.40.50.970">
    <property type="match status" value="2"/>
</dbReference>
<comment type="pathway">
    <text evidence="2 12">Amino-acid biosynthesis; L-valine biosynthesis; L-valine from pyruvate: step 1/4.</text>
</comment>
<evidence type="ECO:0000259" key="13">
    <source>
        <dbReference type="Pfam" id="PF00205"/>
    </source>
</evidence>
<evidence type="ECO:0000256" key="4">
    <source>
        <dbReference type="ARBA" id="ARBA00013145"/>
    </source>
</evidence>
<dbReference type="PANTHER" id="PTHR18968">
    <property type="entry name" value="THIAMINE PYROPHOSPHATE ENZYMES"/>
    <property type="match status" value="1"/>
</dbReference>
<dbReference type="GO" id="GO:0003984">
    <property type="term" value="F:acetolactate synthase activity"/>
    <property type="evidence" value="ECO:0007669"/>
    <property type="project" value="UniProtKB-EC"/>
</dbReference>
<dbReference type="EMBL" id="JAJHJB010000016">
    <property type="protein sequence ID" value="MCC5466213.1"/>
    <property type="molecule type" value="Genomic_DNA"/>
</dbReference>
<feature type="domain" description="Thiamine pyrophosphate enzyme N-terminal TPP-binding" evidence="15">
    <location>
        <begin position="4"/>
        <end position="117"/>
    </location>
</feature>
<reference evidence="16" key="1">
    <citation type="submission" date="2021-11" db="EMBL/GenBank/DDBJ databases">
        <title>Description of a new species Pelosinus isolated from the bottom sediments of Lake Baikal.</title>
        <authorList>
            <person name="Zakharyuk A."/>
        </authorList>
    </citation>
    <scope>NUCLEOTIDE SEQUENCE</scope>
    <source>
        <strain evidence="16">Bkl1</strain>
    </source>
</reference>
<dbReference type="InterPro" id="IPR012846">
    <property type="entry name" value="Acetolactate_synth_lsu"/>
</dbReference>
<dbReference type="CDD" id="cd07035">
    <property type="entry name" value="TPP_PYR_POX_like"/>
    <property type="match status" value="1"/>
</dbReference>
<keyword evidence="5 12" id="KW-0028">Amino-acid biosynthesis</keyword>
<keyword evidence="6 12" id="KW-0808">Transferase</keyword>
<dbReference type="InterPro" id="IPR045229">
    <property type="entry name" value="TPP_enz"/>
</dbReference>
<dbReference type="InterPro" id="IPR000399">
    <property type="entry name" value="TPP-bd_CS"/>
</dbReference>
<dbReference type="SUPFAM" id="SSF52518">
    <property type="entry name" value="Thiamin diphosphate-binding fold (THDP-binding)"/>
    <property type="match status" value="2"/>
</dbReference>
<feature type="domain" description="Thiamine pyrophosphate enzyme central" evidence="13">
    <location>
        <begin position="193"/>
        <end position="324"/>
    </location>
</feature>
<organism evidence="16 17">
    <name type="scientific">Pelosinus baikalensis</name>
    <dbReference type="NCBI Taxonomy" id="2892015"/>
    <lineage>
        <taxon>Bacteria</taxon>
        <taxon>Bacillati</taxon>
        <taxon>Bacillota</taxon>
        <taxon>Negativicutes</taxon>
        <taxon>Selenomonadales</taxon>
        <taxon>Sporomusaceae</taxon>
        <taxon>Pelosinus</taxon>
    </lineage>
</organism>
<comment type="caution">
    <text evidence="16">The sequence shown here is derived from an EMBL/GenBank/DDBJ whole genome shotgun (WGS) entry which is preliminary data.</text>
</comment>
<dbReference type="Pfam" id="PF02776">
    <property type="entry name" value="TPP_enzyme_N"/>
    <property type="match status" value="1"/>
</dbReference>
<comment type="catalytic activity">
    <reaction evidence="11 12">
        <text>2 pyruvate + H(+) = (2S)-2-acetolactate + CO2</text>
        <dbReference type="Rhea" id="RHEA:25249"/>
        <dbReference type="ChEBI" id="CHEBI:15361"/>
        <dbReference type="ChEBI" id="CHEBI:15378"/>
        <dbReference type="ChEBI" id="CHEBI:16526"/>
        <dbReference type="ChEBI" id="CHEBI:58476"/>
        <dbReference type="EC" id="2.2.1.6"/>
    </reaction>
</comment>
<keyword evidence="9 12" id="KW-0786">Thiamine pyrophosphate</keyword>
<keyword evidence="7 12" id="KW-0479">Metal-binding</keyword>
<evidence type="ECO:0000256" key="1">
    <source>
        <dbReference type="ARBA" id="ARBA00004974"/>
    </source>
</evidence>
<dbReference type="Pfam" id="PF02775">
    <property type="entry name" value="TPP_enzyme_C"/>
    <property type="match status" value="1"/>
</dbReference>
<evidence type="ECO:0000256" key="9">
    <source>
        <dbReference type="ARBA" id="ARBA00023052"/>
    </source>
</evidence>
<comment type="similarity">
    <text evidence="3 12">Belongs to the TPP enzyme family.</text>
</comment>
<proteinExistence type="inferred from homology"/>
<keyword evidence="17" id="KW-1185">Reference proteome</keyword>
<dbReference type="PROSITE" id="PS00187">
    <property type="entry name" value="TPP_ENZYMES"/>
    <property type="match status" value="1"/>
</dbReference>
<accession>A0ABS8HSR2</accession>
<evidence type="ECO:0000256" key="7">
    <source>
        <dbReference type="ARBA" id="ARBA00022723"/>
    </source>
</evidence>
<protein>
    <recommendedName>
        <fullName evidence="4 12">Acetolactate synthase</fullName>
        <ecNumber evidence="4 12">2.2.1.6</ecNumber>
    </recommendedName>
</protein>
<sequence>MKMLGAEVVIECLKAEEVDIVFGYPGGAVLTLYDALFKTDFPHILTRHEQGAVHAADGYARATGKTGVCFATSGPGGTNLVTGIATAYMDSIPLVAITGQVGVSLIGKDSFQEADICGITTPITKHNYLVKKIQDLPCVMKEAFYIARTGRPGPVLIDISKDVFNDTLDFIYPETVCLRGYRSLFAGDSSQIDLVIEALEKAEKPVIFVGGGVNISGTSEDVRKLINLTGIPVISSLMGLGCIPSDAPEHLGMVGMHGTYAANMATIDCDLLMGIGVRFDDRVTSLVQNFAPKATIIHFDIDPAEVNKNVRADLKVIGDLRWSLPLLCEKITERNLTKKQWARAEWVGLVQEWKREKPLASRLPAGGIRPQTVIEKVSELTQGEAIIVTDVGQHQMWTAQSYNFNTQRSFLTSGGLGTMGYGLPAAIGAQITLPEKNVILFTGDGSIMMNCQELATLADNGLPVKIIVMNNQVLGMVNQWQRMFYGKRYSHSSTKGCTDFVKLAEAMGVAGLRVTKPEELNTVLEKALKMEGPVLVDILLPETEDVLPMVAPGGRLDQMVLRGIIG</sequence>
<dbReference type="InterPro" id="IPR029061">
    <property type="entry name" value="THDP-binding"/>
</dbReference>
<evidence type="ECO:0000256" key="8">
    <source>
        <dbReference type="ARBA" id="ARBA00022842"/>
    </source>
</evidence>
<evidence type="ECO:0000256" key="6">
    <source>
        <dbReference type="ARBA" id="ARBA00022679"/>
    </source>
</evidence>
<gene>
    <name evidence="16" type="primary">ilvB</name>
    <name evidence="16" type="ORF">LMF89_12695</name>
</gene>
<evidence type="ECO:0000259" key="14">
    <source>
        <dbReference type="Pfam" id="PF02775"/>
    </source>
</evidence>